<evidence type="ECO:0000256" key="4">
    <source>
        <dbReference type="ARBA" id="ARBA00011245"/>
    </source>
</evidence>
<dbReference type="Pfam" id="PF06969">
    <property type="entry name" value="HemN_C"/>
    <property type="match status" value="1"/>
</dbReference>
<dbReference type="SFLD" id="SFLDS00029">
    <property type="entry name" value="Radical_SAM"/>
    <property type="match status" value="1"/>
</dbReference>
<feature type="binding site" evidence="16">
    <location>
        <position position="182"/>
    </location>
    <ligand>
        <name>S-adenosyl-L-methionine</name>
        <dbReference type="ChEBI" id="CHEBI:59789"/>
        <label>2</label>
    </ligand>
</feature>
<name>A0A0M4NWI1_9GAMM</name>
<dbReference type="InterPro" id="IPR034505">
    <property type="entry name" value="Coproporphyrinogen-III_oxidase"/>
</dbReference>
<evidence type="ECO:0000256" key="12">
    <source>
        <dbReference type="ARBA" id="ARBA00023244"/>
    </source>
</evidence>
<dbReference type="InterPro" id="IPR004558">
    <property type="entry name" value="Coprogen_oxidase_HemN"/>
</dbReference>
<evidence type="ECO:0000313" key="20">
    <source>
        <dbReference type="Proteomes" id="UP000058020"/>
    </source>
</evidence>
<dbReference type="FunFam" id="3.80.30.20:FF:000012">
    <property type="entry name" value="Coproporphyrinogen-III oxidase"/>
    <property type="match status" value="1"/>
</dbReference>
<keyword evidence="9 15" id="KW-0560">Oxidoreductase</keyword>
<proteinExistence type="inferred from homology"/>
<evidence type="ECO:0000256" key="17">
    <source>
        <dbReference type="PIRSR" id="PIRSR000167-2"/>
    </source>
</evidence>
<dbReference type="KEGG" id="tho:SP60_04235"/>
<evidence type="ECO:0000256" key="7">
    <source>
        <dbReference type="ARBA" id="ARBA00022691"/>
    </source>
</evidence>
<dbReference type="GO" id="GO:0051989">
    <property type="term" value="F:coproporphyrinogen dehydrogenase activity"/>
    <property type="evidence" value="ECO:0007669"/>
    <property type="project" value="UniProtKB-EC"/>
</dbReference>
<feature type="binding site" evidence="16">
    <location>
        <begin position="65"/>
        <end position="67"/>
    </location>
    <ligand>
        <name>S-adenosyl-L-methionine</name>
        <dbReference type="ChEBI" id="CHEBI:59789"/>
        <label>2</label>
    </ligand>
</feature>
<feature type="binding site" evidence="16">
    <location>
        <position position="207"/>
    </location>
    <ligand>
        <name>S-adenosyl-L-methionine</name>
        <dbReference type="ChEBI" id="CHEBI:59789"/>
        <label>2</label>
    </ligand>
</feature>
<dbReference type="GO" id="GO:0004109">
    <property type="term" value="F:coproporphyrinogen oxidase activity"/>
    <property type="evidence" value="ECO:0007669"/>
    <property type="project" value="InterPro"/>
</dbReference>
<comment type="subcellular location">
    <subcellularLocation>
        <location evidence="1 15">Cytoplasm</location>
    </subcellularLocation>
</comment>
<dbReference type="SUPFAM" id="SSF102114">
    <property type="entry name" value="Radical SAM enzymes"/>
    <property type="match status" value="1"/>
</dbReference>
<dbReference type="GO" id="GO:0046872">
    <property type="term" value="F:metal ion binding"/>
    <property type="evidence" value="ECO:0007669"/>
    <property type="project" value="UniProtKB-KW"/>
</dbReference>
<dbReference type="EMBL" id="CP010552">
    <property type="protein sequence ID" value="ALE52493.1"/>
    <property type="molecule type" value="Genomic_DNA"/>
</dbReference>
<feature type="binding site" evidence="16">
    <location>
        <position position="241"/>
    </location>
    <ligand>
        <name>S-adenosyl-L-methionine</name>
        <dbReference type="ChEBI" id="CHEBI:59789"/>
        <label>2</label>
    </ligand>
</feature>
<dbReference type="AlphaFoldDB" id="A0A0M4NWI1"/>
<feature type="binding site" evidence="16">
    <location>
        <position position="53"/>
    </location>
    <ligand>
        <name>S-adenosyl-L-methionine</name>
        <dbReference type="ChEBI" id="CHEBI:59789"/>
        <label>1</label>
    </ligand>
</feature>
<comment type="function">
    <text evidence="13">Involved in the heme biosynthesis. Catalyzes the anaerobic oxidative decarboxylation of propionate groups of rings A and B of coproporphyrinogen III to yield the vinyl groups in protoporphyrinogen IX.</text>
</comment>
<comment type="pathway">
    <text evidence="2 15">Porphyrin-containing compound metabolism; protoporphyrin-IX biosynthesis; protoporphyrinogen-IX from coproporphyrinogen-III (AdoMet route): step 1/1.</text>
</comment>
<dbReference type="PIRSF" id="PIRSF000167">
    <property type="entry name" value="HemN"/>
    <property type="match status" value="1"/>
</dbReference>
<dbReference type="RefSeq" id="WP_053951443.1">
    <property type="nucleotide sequence ID" value="NZ_CP010552.1"/>
</dbReference>
<feature type="binding site" evidence="16">
    <location>
        <position position="170"/>
    </location>
    <ligand>
        <name>S-adenosyl-L-methionine</name>
        <dbReference type="ChEBI" id="CHEBI:59789"/>
        <label>2</label>
    </ligand>
</feature>
<dbReference type="NCBIfam" id="TIGR00538">
    <property type="entry name" value="hemN"/>
    <property type="match status" value="1"/>
</dbReference>
<evidence type="ECO:0000256" key="9">
    <source>
        <dbReference type="ARBA" id="ARBA00023002"/>
    </source>
</evidence>
<dbReference type="CDD" id="cd01335">
    <property type="entry name" value="Radical_SAM"/>
    <property type="match status" value="1"/>
</dbReference>
<dbReference type="Pfam" id="PF04055">
    <property type="entry name" value="Radical_SAM"/>
    <property type="match status" value="1"/>
</dbReference>
<evidence type="ECO:0000256" key="8">
    <source>
        <dbReference type="ARBA" id="ARBA00022723"/>
    </source>
</evidence>
<evidence type="ECO:0000256" key="11">
    <source>
        <dbReference type="ARBA" id="ARBA00023014"/>
    </source>
</evidence>
<evidence type="ECO:0000313" key="19">
    <source>
        <dbReference type="EMBL" id="ALE52493.1"/>
    </source>
</evidence>
<dbReference type="PATRIC" id="fig|1705394.5.peg.849"/>
<keyword evidence="12 15" id="KW-0627">Porphyrin biosynthesis</keyword>
<dbReference type="InterPro" id="IPR006638">
    <property type="entry name" value="Elp3/MiaA/NifB-like_rSAM"/>
</dbReference>
<dbReference type="InterPro" id="IPR023404">
    <property type="entry name" value="rSAM_horseshoe"/>
</dbReference>
<feature type="binding site" evidence="16">
    <location>
        <position position="327"/>
    </location>
    <ligand>
        <name>S-adenosyl-L-methionine</name>
        <dbReference type="ChEBI" id="CHEBI:59789"/>
        <label>1</label>
    </ligand>
</feature>
<accession>A0A0M4NWI1</accession>
<protein>
    <recommendedName>
        <fullName evidence="15">Coproporphyrinogen-III oxidase</fullName>
        <ecNumber evidence="15">1.3.98.3</ecNumber>
    </recommendedName>
</protein>
<dbReference type="GO" id="GO:0051539">
    <property type="term" value="F:4 iron, 4 sulfur cluster binding"/>
    <property type="evidence" value="ECO:0007669"/>
    <property type="project" value="UniProtKB-KW"/>
</dbReference>
<evidence type="ECO:0000256" key="1">
    <source>
        <dbReference type="ARBA" id="ARBA00004496"/>
    </source>
</evidence>
<reference evidence="19 20" key="1">
    <citation type="journal article" date="2015" name="Genome Announc.">
        <title>Genome Sequence of 'Candidatus Thioglobus autotrophica' Strain EF1, a Chemoautotroph from the SUP05 Clade of Marine Gammaproteobacteria.</title>
        <authorList>
            <person name="Shah V."/>
            <person name="Morris R.M."/>
        </authorList>
    </citation>
    <scope>NUCLEOTIDE SEQUENCE [LARGE SCALE GENOMIC DNA]</scope>
    <source>
        <strain evidence="19 20">EF1</strain>
    </source>
</reference>
<keyword evidence="20" id="KW-1185">Reference proteome</keyword>
<comment type="catalytic activity">
    <reaction evidence="14 15">
        <text>coproporphyrinogen III + 2 S-adenosyl-L-methionine = protoporphyrinogen IX + 2 5'-deoxyadenosine + 2 L-methionine + 2 CO2</text>
        <dbReference type="Rhea" id="RHEA:15425"/>
        <dbReference type="ChEBI" id="CHEBI:16526"/>
        <dbReference type="ChEBI" id="CHEBI:17319"/>
        <dbReference type="ChEBI" id="CHEBI:57307"/>
        <dbReference type="ChEBI" id="CHEBI:57309"/>
        <dbReference type="ChEBI" id="CHEBI:57844"/>
        <dbReference type="ChEBI" id="CHEBI:59789"/>
        <dbReference type="EC" id="1.3.98.3"/>
    </reaction>
</comment>
<evidence type="ECO:0000256" key="5">
    <source>
        <dbReference type="ARBA" id="ARBA00022485"/>
    </source>
</evidence>
<evidence type="ECO:0000256" key="10">
    <source>
        <dbReference type="ARBA" id="ARBA00023004"/>
    </source>
</evidence>
<dbReference type="Gene3D" id="3.80.30.20">
    <property type="entry name" value="tm_1862 like domain"/>
    <property type="match status" value="1"/>
</dbReference>
<evidence type="ECO:0000256" key="14">
    <source>
        <dbReference type="ARBA" id="ARBA00048321"/>
    </source>
</evidence>
<dbReference type="Proteomes" id="UP000058020">
    <property type="component" value="Chromosome"/>
</dbReference>
<dbReference type="GO" id="GO:0006782">
    <property type="term" value="P:protoporphyrinogen IX biosynthetic process"/>
    <property type="evidence" value="ECO:0007669"/>
    <property type="project" value="UniProtKB-UniPathway"/>
</dbReference>
<gene>
    <name evidence="19" type="ORF">SP60_04235</name>
</gene>
<dbReference type="PANTHER" id="PTHR13932">
    <property type="entry name" value="COPROPORPHYRINIGEN III OXIDASE"/>
    <property type="match status" value="1"/>
</dbReference>
<keyword evidence="6 15" id="KW-0963">Cytoplasm</keyword>
<keyword evidence="11 15" id="KW-0411">Iron-sulfur</keyword>
<evidence type="ECO:0000259" key="18">
    <source>
        <dbReference type="PROSITE" id="PS51918"/>
    </source>
</evidence>
<keyword evidence="7 15" id="KW-0949">S-adenosyl-L-methionine</keyword>
<dbReference type="InterPro" id="IPR058240">
    <property type="entry name" value="rSAM_sf"/>
</dbReference>
<evidence type="ECO:0000256" key="16">
    <source>
        <dbReference type="PIRSR" id="PIRSR000167-1"/>
    </source>
</evidence>
<comment type="cofactor">
    <cofactor evidence="15 17">
        <name>[4Fe-4S] cluster</name>
        <dbReference type="ChEBI" id="CHEBI:49883"/>
    </cofactor>
    <text evidence="15 17">Binds 1 [4Fe-4S] cluster. The cluster is coordinated with 3 cysteines and an exchangeable S-adenosyl-L-methionine.</text>
</comment>
<dbReference type="InterPro" id="IPR010723">
    <property type="entry name" value="HemN_C"/>
</dbReference>
<feature type="binding site" evidence="17">
    <location>
        <position position="66"/>
    </location>
    <ligand>
        <name>[4Fe-4S] cluster</name>
        <dbReference type="ChEBI" id="CHEBI:49883"/>
        <note>4Fe-4S-S-AdoMet</note>
    </ligand>
</feature>
<evidence type="ECO:0000256" key="15">
    <source>
        <dbReference type="PIRNR" id="PIRNR000167"/>
    </source>
</evidence>
<dbReference type="OrthoDB" id="9808022at2"/>
<dbReference type="FunFam" id="1.10.10.920:FF:000002">
    <property type="entry name" value="Coproporphyrinogen-III oxidase"/>
    <property type="match status" value="1"/>
</dbReference>
<organism evidence="19 20">
    <name type="scientific">Candidatus Thioglobus autotrophicus</name>
    <dbReference type="NCBI Taxonomy" id="1705394"/>
    <lineage>
        <taxon>Bacteria</taxon>
        <taxon>Pseudomonadati</taxon>
        <taxon>Pseudomonadota</taxon>
        <taxon>Gammaproteobacteria</taxon>
        <taxon>Candidatus Pseudothioglobaceae</taxon>
        <taxon>Candidatus Thioglobus</taxon>
    </lineage>
</organism>
<feature type="binding site" evidence="16">
    <location>
        <begin position="111"/>
        <end position="112"/>
    </location>
    <ligand>
        <name>S-adenosyl-L-methionine</name>
        <dbReference type="ChEBI" id="CHEBI:59789"/>
        <label>2</label>
    </ligand>
</feature>
<dbReference type="SFLD" id="SFLDG01065">
    <property type="entry name" value="anaerobic_coproporphyrinogen-I"/>
    <property type="match status" value="1"/>
</dbReference>
<dbReference type="InterPro" id="IPR007197">
    <property type="entry name" value="rSAM"/>
</dbReference>
<keyword evidence="8 15" id="KW-0479">Metal-binding</keyword>
<dbReference type="SMART" id="SM00729">
    <property type="entry name" value="Elp3"/>
    <property type="match status" value="1"/>
</dbReference>
<dbReference type="Gene3D" id="1.10.10.920">
    <property type="match status" value="1"/>
</dbReference>
<dbReference type="SFLD" id="SFLDG01082">
    <property type="entry name" value="B12-binding_domain_containing"/>
    <property type="match status" value="1"/>
</dbReference>
<feature type="binding site" evidence="16">
    <location>
        <position position="143"/>
    </location>
    <ligand>
        <name>S-adenosyl-L-methionine</name>
        <dbReference type="ChEBI" id="CHEBI:59789"/>
        <label>1</label>
    </ligand>
</feature>
<evidence type="ECO:0000256" key="2">
    <source>
        <dbReference type="ARBA" id="ARBA00004785"/>
    </source>
</evidence>
<feature type="binding site" evidence="16">
    <location>
        <position position="110"/>
    </location>
    <ligand>
        <name>S-adenosyl-L-methionine</name>
        <dbReference type="ChEBI" id="CHEBI:59789"/>
        <label>1</label>
    </ligand>
</feature>
<comment type="subunit">
    <text evidence="4">Monomer.</text>
</comment>
<dbReference type="STRING" id="1705394.SP60_04235"/>
<dbReference type="GO" id="GO:0005737">
    <property type="term" value="C:cytoplasm"/>
    <property type="evidence" value="ECO:0007669"/>
    <property type="project" value="UniProtKB-SubCell"/>
</dbReference>
<dbReference type="EC" id="1.3.98.3" evidence="15"/>
<keyword evidence="10 15" id="KW-0408">Iron</keyword>
<evidence type="ECO:0000256" key="6">
    <source>
        <dbReference type="ARBA" id="ARBA00022490"/>
    </source>
</evidence>
<keyword evidence="5 15" id="KW-0004">4Fe-4S</keyword>
<sequence>MSLFDLALIKKYDRSGPRYTSYPTANNFSAFTQNDYQNQVKLSNERQGPISLYCHIPFCNTVCFYCGCNKVVTKDKSKAEPYLDALFKEIDRQGALFDSKRQVEQMHFGGGTPTFLSNQQIVRLSEKLQSVFNFSKHGEYSIEIDPRGVDEDTIKALAKARFNRISLGVQDFNADVQKAVNRIQSFEQTRSVIDLARDNGFQSISVDLIYGLPKQSVESFKTTLNQINELKPDRISLFNYAHLPELFKPQRRIDVLELPNADEKLAIFQYSMDFLLDQGYVYIGMDHFALPEDPLAIAQQQGHLYRNFQGYSTHADCDIVGLGLSSIGQVGDSFSQNEKNLEQYYARIESGDLPVIKGQMIQADDKIRRAVIMDLICHFELDFAKIETAFNINFNDYFTDSLEGLREMHDDGLIELTGHSIKVMEKGKLLIRNICMVFDAYLTSSKTQFSKTI</sequence>
<feature type="domain" description="Radical SAM core" evidence="18">
    <location>
        <begin position="44"/>
        <end position="286"/>
    </location>
</feature>
<dbReference type="UniPathway" id="UPA00251">
    <property type="reaction ID" value="UER00323"/>
</dbReference>
<evidence type="ECO:0000256" key="3">
    <source>
        <dbReference type="ARBA" id="ARBA00005493"/>
    </source>
</evidence>
<feature type="binding site" evidence="17">
    <location>
        <position position="63"/>
    </location>
    <ligand>
        <name>[4Fe-4S] cluster</name>
        <dbReference type="ChEBI" id="CHEBI:49883"/>
        <note>4Fe-4S-S-AdoMet</note>
    </ligand>
</feature>
<dbReference type="PANTHER" id="PTHR13932:SF6">
    <property type="entry name" value="OXYGEN-INDEPENDENT COPROPORPHYRINOGEN III OXIDASE"/>
    <property type="match status" value="1"/>
</dbReference>
<comment type="similarity">
    <text evidence="3 15">Belongs to the anaerobic coproporphyrinogen-III oxidase family.</text>
</comment>
<evidence type="ECO:0000256" key="13">
    <source>
        <dbReference type="ARBA" id="ARBA00024295"/>
    </source>
</evidence>
<dbReference type="PROSITE" id="PS51918">
    <property type="entry name" value="RADICAL_SAM"/>
    <property type="match status" value="1"/>
</dbReference>
<feature type="binding site" evidence="17">
    <location>
        <position position="59"/>
    </location>
    <ligand>
        <name>[4Fe-4S] cluster</name>
        <dbReference type="ChEBI" id="CHEBI:49883"/>
        <note>4Fe-4S-S-AdoMet</note>
    </ligand>
</feature>